<evidence type="ECO:0000313" key="1">
    <source>
        <dbReference type="EMBL" id="TRZ23776.1"/>
    </source>
</evidence>
<evidence type="ECO:0000313" key="2">
    <source>
        <dbReference type="Proteomes" id="UP000796761"/>
    </source>
</evidence>
<keyword evidence="2" id="KW-1185">Reference proteome</keyword>
<reference evidence="1" key="1">
    <citation type="submission" date="2019-04" db="EMBL/GenBank/DDBJ databases">
        <title>Genome assembly of Zosterops borbonicus 15179.</title>
        <authorList>
            <person name="Leroy T."/>
            <person name="Anselmetti Y."/>
            <person name="Tilak M.-K."/>
            <person name="Nabholz B."/>
        </authorList>
    </citation>
    <scope>NUCLEOTIDE SEQUENCE</scope>
    <source>
        <strain evidence="1">HGM_15179</strain>
        <tissue evidence="1">Muscle</tissue>
    </source>
</reference>
<dbReference type="EMBL" id="SWJQ01000064">
    <property type="protein sequence ID" value="TRZ23776.1"/>
    <property type="molecule type" value="Genomic_DNA"/>
</dbReference>
<dbReference type="Proteomes" id="UP000796761">
    <property type="component" value="Unassembled WGS sequence"/>
</dbReference>
<accession>A0A8K1LRZ7</accession>
<gene>
    <name evidence="1" type="ORF">HGM15179_003343</name>
</gene>
<name>A0A8K1LRZ7_9PASS</name>
<protein>
    <submittedName>
        <fullName evidence="1">Uncharacterized protein</fullName>
    </submittedName>
</protein>
<comment type="caution">
    <text evidence="1">The sequence shown here is derived from an EMBL/GenBank/DDBJ whole genome shotgun (WGS) entry which is preliminary data.</text>
</comment>
<organism evidence="1 2">
    <name type="scientific">Zosterops borbonicus</name>
    <dbReference type="NCBI Taxonomy" id="364589"/>
    <lineage>
        <taxon>Eukaryota</taxon>
        <taxon>Metazoa</taxon>
        <taxon>Chordata</taxon>
        <taxon>Craniata</taxon>
        <taxon>Vertebrata</taxon>
        <taxon>Euteleostomi</taxon>
        <taxon>Archelosauria</taxon>
        <taxon>Archosauria</taxon>
        <taxon>Dinosauria</taxon>
        <taxon>Saurischia</taxon>
        <taxon>Theropoda</taxon>
        <taxon>Coelurosauria</taxon>
        <taxon>Aves</taxon>
        <taxon>Neognathae</taxon>
        <taxon>Neoaves</taxon>
        <taxon>Telluraves</taxon>
        <taxon>Australaves</taxon>
        <taxon>Passeriformes</taxon>
        <taxon>Sylvioidea</taxon>
        <taxon>Zosteropidae</taxon>
        <taxon>Zosterops</taxon>
    </lineage>
</organism>
<dbReference type="AlphaFoldDB" id="A0A8K1LRZ7"/>
<sequence length="95" mass="11239">MLEKHIFEQLQVTASHKDGVGQKMLMWGDTGDRYFYGLCHSGVSVSSRHLWIYSENVPVRYLSVFMEEWDLLCWIGRVVSLMQYTTPGYDQWWIT</sequence>
<proteinExistence type="predicted"/>